<evidence type="ECO:0000313" key="2">
    <source>
        <dbReference type="EMBL" id="OWY97246.1"/>
    </source>
</evidence>
<dbReference type="Proteomes" id="UP000198211">
    <property type="component" value="Unassembled WGS sequence"/>
</dbReference>
<accession>A0A225UXI3</accession>
<feature type="transmembrane region" description="Helical" evidence="1">
    <location>
        <begin position="83"/>
        <end position="108"/>
    </location>
</feature>
<comment type="caution">
    <text evidence="2">The sequence shown here is derived from an EMBL/GenBank/DDBJ whole genome shotgun (WGS) entry which is preliminary data.</text>
</comment>
<keyword evidence="1" id="KW-0472">Membrane</keyword>
<keyword evidence="1" id="KW-1133">Transmembrane helix</keyword>
<reference evidence="3" key="1">
    <citation type="submission" date="2017-03" db="EMBL/GenBank/DDBJ databases">
        <title>Phytopthora megakarya and P. palmivora, two closely related causual agents of cacao black pod achieved similar genome size and gene model numbers by different mechanisms.</title>
        <authorList>
            <person name="Ali S."/>
            <person name="Shao J."/>
            <person name="Larry D.J."/>
            <person name="Kronmiller B."/>
            <person name="Shen D."/>
            <person name="Strem M.D."/>
            <person name="Melnick R.L."/>
            <person name="Guiltinan M.J."/>
            <person name="Tyler B.M."/>
            <person name="Meinhardt L.W."/>
            <person name="Bailey B.A."/>
        </authorList>
    </citation>
    <scope>NUCLEOTIDE SEQUENCE [LARGE SCALE GENOMIC DNA]</scope>
    <source>
        <strain evidence="3">zdho120</strain>
    </source>
</reference>
<keyword evidence="1" id="KW-0812">Transmembrane</keyword>
<keyword evidence="3" id="KW-1185">Reference proteome</keyword>
<gene>
    <name evidence="2" type="ORF">PHMEG_00032276</name>
</gene>
<proteinExistence type="predicted"/>
<dbReference type="AlphaFoldDB" id="A0A225UXI3"/>
<evidence type="ECO:0000256" key="1">
    <source>
        <dbReference type="SAM" id="Phobius"/>
    </source>
</evidence>
<sequence length="109" mass="11728">MRKKPGTATALDKKVEVAISKIQSGIPLKSLNDANPKLEKVVTNLKASGKFKNVDESQVVKVTGDVVTEVTKKYTPWSFIKDALIISMGIVFFAAVAATLITFVAFLAS</sequence>
<organism evidence="2 3">
    <name type="scientific">Phytophthora megakarya</name>
    <dbReference type="NCBI Taxonomy" id="4795"/>
    <lineage>
        <taxon>Eukaryota</taxon>
        <taxon>Sar</taxon>
        <taxon>Stramenopiles</taxon>
        <taxon>Oomycota</taxon>
        <taxon>Peronosporomycetes</taxon>
        <taxon>Peronosporales</taxon>
        <taxon>Peronosporaceae</taxon>
        <taxon>Phytophthora</taxon>
    </lineage>
</organism>
<name>A0A225UXI3_9STRA</name>
<protein>
    <recommendedName>
        <fullName evidence="4">RxLR effector protein</fullName>
    </recommendedName>
</protein>
<dbReference type="EMBL" id="NBNE01010686">
    <property type="protein sequence ID" value="OWY97246.1"/>
    <property type="molecule type" value="Genomic_DNA"/>
</dbReference>
<evidence type="ECO:0008006" key="4">
    <source>
        <dbReference type="Google" id="ProtNLM"/>
    </source>
</evidence>
<evidence type="ECO:0000313" key="3">
    <source>
        <dbReference type="Proteomes" id="UP000198211"/>
    </source>
</evidence>